<feature type="transmembrane region" description="Helical" evidence="6">
    <location>
        <begin position="149"/>
        <end position="169"/>
    </location>
</feature>
<feature type="transmembrane region" description="Helical" evidence="6">
    <location>
        <begin position="189"/>
        <end position="210"/>
    </location>
</feature>
<reference evidence="7 8" key="1">
    <citation type="submission" date="2018-04" db="EMBL/GenBank/DDBJ databases">
        <title>Genome of Nocardioides gansuensis WSJ-1.</title>
        <authorList>
            <person name="Wu S."/>
            <person name="Wang G."/>
        </authorList>
    </citation>
    <scope>NUCLEOTIDE SEQUENCE [LARGE SCALE GENOMIC DNA]</scope>
    <source>
        <strain evidence="7 8">WSJ-1</strain>
    </source>
</reference>
<dbReference type="Proteomes" id="UP000246018">
    <property type="component" value="Unassembled WGS sequence"/>
</dbReference>
<protein>
    <submittedName>
        <fullName evidence="7">Ribonuclease BN</fullName>
    </submittedName>
</protein>
<dbReference type="EMBL" id="QDGZ01000001">
    <property type="protein sequence ID" value="PVG84889.1"/>
    <property type="molecule type" value="Genomic_DNA"/>
</dbReference>
<gene>
    <name evidence="7" type="ORF">DDE18_03955</name>
</gene>
<evidence type="ECO:0000256" key="6">
    <source>
        <dbReference type="SAM" id="Phobius"/>
    </source>
</evidence>
<dbReference type="InterPro" id="IPR017039">
    <property type="entry name" value="Virul_fac_BrkB"/>
</dbReference>
<sequence>MVDTLKTRLTEARHRWPLLDHGVRTVEHYGNVHGSALAAAVTYFAFLSFFPILALAFAVIGFVSRAYPNADEDLVEAIEQVLPGLVGGEDGISLETFQQNAPGILSVGILLALYSGLGWLSGMRTALVAVFEEPKREQPTFFVGKLRDVLALLTLGSVLLLSVALSGVATKLATPILELLGLGVGAEPVVWLIGLALGLAANSLLFFAFFKLLASPEIPSRSLWSGALLGAIAFELLKQASTFLLQATKEQPAVQAFGIALVLVVWINYFSRVVVIAACWAHTSPEARAARAAELPEAAVQGPRIDLAQAAVPERVGASAHAQGAESARLRDPKAAFAAGAASMLGVIALLRRKKDR</sequence>
<dbReference type="OrthoDB" id="4127374at2"/>
<keyword evidence="8" id="KW-1185">Reference proteome</keyword>
<accession>A0A2T8FGR8</accession>
<feature type="transmembrane region" description="Helical" evidence="6">
    <location>
        <begin position="104"/>
        <end position="128"/>
    </location>
</feature>
<evidence type="ECO:0000256" key="5">
    <source>
        <dbReference type="ARBA" id="ARBA00023136"/>
    </source>
</evidence>
<keyword evidence="2" id="KW-1003">Cell membrane</keyword>
<keyword evidence="5 6" id="KW-0472">Membrane</keyword>
<evidence type="ECO:0000256" key="1">
    <source>
        <dbReference type="ARBA" id="ARBA00004651"/>
    </source>
</evidence>
<evidence type="ECO:0000313" key="7">
    <source>
        <dbReference type="EMBL" id="PVG84889.1"/>
    </source>
</evidence>
<dbReference type="AlphaFoldDB" id="A0A2T8FGR8"/>
<feature type="transmembrane region" description="Helical" evidence="6">
    <location>
        <begin position="222"/>
        <end position="245"/>
    </location>
</feature>
<comment type="subcellular location">
    <subcellularLocation>
        <location evidence="1">Cell membrane</location>
        <topology evidence="1">Multi-pass membrane protein</topology>
    </subcellularLocation>
</comment>
<evidence type="ECO:0000256" key="2">
    <source>
        <dbReference type="ARBA" id="ARBA00022475"/>
    </source>
</evidence>
<evidence type="ECO:0000256" key="3">
    <source>
        <dbReference type="ARBA" id="ARBA00022692"/>
    </source>
</evidence>
<name>A0A2T8FGR8_9ACTN</name>
<dbReference type="Pfam" id="PF03631">
    <property type="entry name" value="Virul_fac_BrkB"/>
    <property type="match status" value="1"/>
</dbReference>
<organism evidence="7 8">
    <name type="scientific">Nocardioides gansuensis</name>
    <dbReference type="NCBI Taxonomy" id="2138300"/>
    <lineage>
        <taxon>Bacteria</taxon>
        <taxon>Bacillati</taxon>
        <taxon>Actinomycetota</taxon>
        <taxon>Actinomycetes</taxon>
        <taxon>Propionibacteriales</taxon>
        <taxon>Nocardioidaceae</taxon>
        <taxon>Nocardioides</taxon>
    </lineage>
</organism>
<feature type="transmembrane region" description="Helical" evidence="6">
    <location>
        <begin position="37"/>
        <end position="63"/>
    </location>
</feature>
<dbReference type="PANTHER" id="PTHR30213:SF1">
    <property type="entry name" value="INNER MEMBRANE PROTEIN YHJD"/>
    <property type="match status" value="1"/>
</dbReference>
<proteinExistence type="predicted"/>
<dbReference type="PANTHER" id="PTHR30213">
    <property type="entry name" value="INNER MEMBRANE PROTEIN YHJD"/>
    <property type="match status" value="1"/>
</dbReference>
<evidence type="ECO:0000313" key="8">
    <source>
        <dbReference type="Proteomes" id="UP000246018"/>
    </source>
</evidence>
<evidence type="ECO:0000256" key="4">
    <source>
        <dbReference type="ARBA" id="ARBA00022989"/>
    </source>
</evidence>
<dbReference type="GO" id="GO:0005886">
    <property type="term" value="C:plasma membrane"/>
    <property type="evidence" value="ECO:0007669"/>
    <property type="project" value="UniProtKB-SubCell"/>
</dbReference>
<feature type="transmembrane region" description="Helical" evidence="6">
    <location>
        <begin position="257"/>
        <end position="281"/>
    </location>
</feature>
<keyword evidence="3 6" id="KW-0812">Transmembrane</keyword>
<keyword evidence="4 6" id="KW-1133">Transmembrane helix</keyword>
<comment type="caution">
    <text evidence="7">The sequence shown here is derived from an EMBL/GenBank/DDBJ whole genome shotgun (WGS) entry which is preliminary data.</text>
</comment>